<sequence length="110" mass="12953">MTSQIAIAKKGRGGRRTLPYVFTEHGVLMLSSVLNSEQAIQVNIQIMRIYTRIREMLLAHKDVFLRVEQVEKQMIKQDQKIELLFDYLSKFIEKEDRPRQQVGYELGNKK</sequence>
<evidence type="ECO:0000259" key="1">
    <source>
        <dbReference type="Pfam" id="PF10543"/>
    </source>
</evidence>
<reference evidence="2 3" key="1">
    <citation type="submission" date="2021-01" db="EMBL/GenBank/DDBJ databases">
        <title>C459-1 draft genome sequence.</title>
        <authorList>
            <person name="Zhang X.-F."/>
        </authorList>
    </citation>
    <scope>NUCLEOTIDE SEQUENCE [LARGE SCALE GENOMIC DNA]</scope>
    <source>
        <strain evidence="3">C459-1</strain>
    </source>
</reference>
<comment type="caution">
    <text evidence="2">The sequence shown here is derived from an EMBL/GenBank/DDBJ whole genome shotgun (WGS) entry which is preliminary data.</text>
</comment>
<dbReference type="InterPro" id="IPR018873">
    <property type="entry name" value="KilA-N_DNA-bd_domain"/>
</dbReference>
<accession>A0ABS1R870</accession>
<organism evidence="2 3">
    <name type="scientific">Sphingobacterium faecale</name>
    <dbReference type="NCBI Taxonomy" id="2803775"/>
    <lineage>
        <taxon>Bacteria</taxon>
        <taxon>Pseudomonadati</taxon>
        <taxon>Bacteroidota</taxon>
        <taxon>Sphingobacteriia</taxon>
        <taxon>Sphingobacteriales</taxon>
        <taxon>Sphingobacteriaceae</taxon>
        <taxon>Sphingobacterium</taxon>
    </lineage>
</organism>
<gene>
    <name evidence="2" type="ORF">JKG61_16830</name>
</gene>
<protein>
    <submittedName>
        <fullName evidence="2">ORF6N domain-containing protein</fullName>
    </submittedName>
</protein>
<evidence type="ECO:0000313" key="3">
    <source>
        <dbReference type="Proteomes" id="UP000625283"/>
    </source>
</evidence>
<dbReference type="Proteomes" id="UP000625283">
    <property type="component" value="Unassembled WGS sequence"/>
</dbReference>
<name>A0ABS1R870_9SPHI</name>
<dbReference type="RefSeq" id="WP_202104116.1">
    <property type="nucleotide sequence ID" value="NZ_JAERTY010000009.1"/>
</dbReference>
<proteinExistence type="predicted"/>
<keyword evidence="3" id="KW-1185">Reference proteome</keyword>
<feature type="domain" description="KilA-N DNA-binding" evidence="1">
    <location>
        <begin position="2"/>
        <end position="33"/>
    </location>
</feature>
<dbReference type="EMBL" id="JAERTY010000009">
    <property type="protein sequence ID" value="MBL1410424.1"/>
    <property type="molecule type" value="Genomic_DNA"/>
</dbReference>
<evidence type="ECO:0000313" key="2">
    <source>
        <dbReference type="EMBL" id="MBL1410424.1"/>
    </source>
</evidence>
<dbReference type="Pfam" id="PF10543">
    <property type="entry name" value="ORF6N"/>
    <property type="match status" value="1"/>
</dbReference>